<comment type="caution">
    <text evidence="10">The sequence shown here is derived from an EMBL/GenBank/DDBJ whole genome shotgun (WGS) entry which is preliminary data.</text>
</comment>
<dbReference type="GO" id="GO:0005524">
    <property type="term" value="F:ATP binding"/>
    <property type="evidence" value="ECO:0007669"/>
    <property type="project" value="UniProtKB-KW"/>
</dbReference>
<evidence type="ECO:0000256" key="5">
    <source>
        <dbReference type="ARBA" id="ARBA00022917"/>
    </source>
</evidence>
<dbReference type="Pfam" id="PF00133">
    <property type="entry name" value="tRNA-synt_1"/>
    <property type="match status" value="1"/>
</dbReference>
<reference evidence="10" key="2">
    <citation type="journal article" date="2021" name="Microbiome">
        <title>Successional dynamics and alternative stable states in a saline activated sludge microbial community over 9 years.</title>
        <authorList>
            <person name="Wang Y."/>
            <person name="Ye J."/>
            <person name="Ju F."/>
            <person name="Liu L."/>
            <person name="Boyd J.A."/>
            <person name="Deng Y."/>
            <person name="Parks D.H."/>
            <person name="Jiang X."/>
            <person name="Yin X."/>
            <person name="Woodcroft B.J."/>
            <person name="Tyson G.W."/>
            <person name="Hugenholtz P."/>
            <person name="Polz M.F."/>
            <person name="Zhang T."/>
        </authorList>
    </citation>
    <scope>NUCLEOTIDE SEQUENCE</scope>
    <source>
        <strain evidence="10">HKST-UBA02</strain>
    </source>
</reference>
<keyword evidence="3" id="KW-0547">Nucleotide-binding</keyword>
<dbReference type="PRINTS" id="PR00986">
    <property type="entry name" value="TRNASYNTHVAL"/>
</dbReference>
<feature type="non-terminal residue" evidence="10">
    <location>
        <position position="366"/>
    </location>
</feature>
<dbReference type="AlphaFoldDB" id="A0A955RXA7"/>
<evidence type="ECO:0000256" key="3">
    <source>
        <dbReference type="ARBA" id="ARBA00022741"/>
    </source>
</evidence>
<keyword evidence="5" id="KW-0648">Protein biosynthesis</keyword>
<feature type="domain" description="Aminoacyl-tRNA synthetase class Ia" evidence="8">
    <location>
        <begin position="14"/>
        <end position="202"/>
    </location>
</feature>
<dbReference type="GO" id="GO:0004832">
    <property type="term" value="F:valine-tRNA ligase activity"/>
    <property type="evidence" value="ECO:0007669"/>
    <property type="project" value="UniProtKB-EC"/>
</dbReference>
<evidence type="ECO:0000256" key="4">
    <source>
        <dbReference type="ARBA" id="ARBA00022840"/>
    </source>
</evidence>
<evidence type="ECO:0000256" key="1">
    <source>
        <dbReference type="ARBA" id="ARBA00013169"/>
    </source>
</evidence>
<evidence type="ECO:0000313" key="11">
    <source>
        <dbReference type="Proteomes" id="UP000699691"/>
    </source>
</evidence>
<dbReference type="GO" id="GO:0006438">
    <property type="term" value="P:valyl-tRNA aminoacylation"/>
    <property type="evidence" value="ECO:0007669"/>
    <property type="project" value="InterPro"/>
</dbReference>
<sequence length="366" mass="42157">MDKRPNYEQFEKEIYQLWEDSGYFNPDNLPGERKESYTILIPPPNASGKMHTGNILMIAIEDLLIRWKRMQGYATLYVPGTDHAGFETQITFERKLKEKGKSRLDYDRKTLYNMIWDFVQENKHMIENQIKSMGASVDWSRYTFMLDDKVIEIVTNTFKKMHQDGLVYRGDYMVNYCPQCGTTFADLEVVHEERTDPLYYIRYPLLERSDDDPEYLTVATVRPEPIFIDTHLAIHPNDPKRKHLEGRKVENPLTGAEMPIIADEFVDPEFGTGIVKLTPAHDPNDYAVAQKHGLPIISAIELNGTIRNIPEAGELKGLSVKEAREKSVEILKSKGLLDEEQTDLKYEHSVSVCYKAGHDIEPTVLP</sequence>
<evidence type="ECO:0000256" key="2">
    <source>
        <dbReference type="ARBA" id="ARBA00022598"/>
    </source>
</evidence>
<dbReference type="SUPFAM" id="SSF52374">
    <property type="entry name" value="Nucleotidylyl transferase"/>
    <property type="match status" value="1"/>
</dbReference>
<dbReference type="EC" id="6.1.1.9" evidence="1"/>
<dbReference type="SUPFAM" id="SSF50677">
    <property type="entry name" value="ValRS/IleRS/LeuRS editing domain"/>
    <property type="match status" value="1"/>
</dbReference>
<dbReference type="Gene3D" id="3.40.50.620">
    <property type="entry name" value="HUPs"/>
    <property type="match status" value="1"/>
</dbReference>
<dbReference type="PANTHER" id="PTHR11946">
    <property type="entry name" value="VALYL-TRNA SYNTHETASES"/>
    <property type="match status" value="1"/>
</dbReference>
<evidence type="ECO:0000256" key="6">
    <source>
        <dbReference type="ARBA" id="ARBA00023146"/>
    </source>
</evidence>
<keyword evidence="6" id="KW-0030">Aminoacyl-tRNA synthetase</keyword>
<accession>A0A955RXA7</accession>
<dbReference type="GO" id="GO:0005829">
    <property type="term" value="C:cytosol"/>
    <property type="evidence" value="ECO:0007669"/>
    <property type="project" value="TreeGrafter"/>
</dbReference>
<dbReference type="Pfam" id="PF13603">
    <property type="entry name" value="tRNA-synt_1_2"/>
    <property type="match status" value="1"/>
</dbReference>
<evidence type="ECO:0000256" key="7">
    <source>
        <dbReference type="ARBA" id="ARBA00029936"/>
    </source>
</evidence>
<evidence type="ECO:0000259" key="9">
    <source>
        <dbReference type="Pfam" id="PF13603"/>
    </source>
</evidence>
<dbReference type="PANTHER" id="PTHR11946:SF93">
    <property type="entry name" value="VALINE--TRNA LIGASE, CHLOROPLASTIC_MITOCHONDRIAL 2"/>
    <property type="match status" value="1"/>
</dbReference>
<protein>
    <recommendedName>
        <fullName evidence="1">valine--tRNA ligase</fullName>
        <ecNumber evidence="1">6.1.1.9</ecNumber>
    </recommendedName>
    <alternativeName>
        <fullName evidence="7">Valyl-tRNA synthetase</fullName>
    </alternativeName>
</protein>
<reference evidence="10" key="1">
    <citation type="submission" date="2020-04" db="EMBL/GenBank/DDBJ databases">
        <authorList>
            <person name="Zhang T."/>
        </authorList>
    </citation>
    <scope>NUCLEOTIDE SEQUENCE</scope>
    <source>
        <strain evidence="10">HKST-UBA02</strain>
    </source>
</reference>
<organism evidence="10 11">
    <name type="scientific">candidate division WWE3 bacterium</name>
    <dbReference type="NCBI Taxonomy" id="2053526"/>
    <lineage>
        <taxon>Bacteria</taxon>
        <taxon>Katanobacteria</taxon>
    </lineage>
</organism>
<evidence type="ECO:0000313" key="10">
    <source>
        <dbReference type="EMBL" id="MCA9397645.1"/>
    </source>
</evidence>
<dbReference type="Gene3D" id="3.90.740.10">
    <property type="entry name" value="Valyl/Leucyl/Isoleucyl-tRNA synthetase, editing domain"/>
    <property type="match status" value="1"/>
</dbReference>
<dbReference type="InterPro" id="IPR002300">
    <property type="entry name" value="aa-tRNA-synth_Ia"/>
</dbReference>
<dbReference type="InterPro" id="IPR014729">
    <property type="entry name" value="Rossmann-like_a/b/a_fold"/>
</dbReference>
<dbReference type="Proteomes" id="UP000699691">
    <property type="component" value="Unassembled WGS sequence"/>
</dbReference>
<feature type="domain" description="Leucyl-tRNA synthetase editing" evidence="9">
    <location>
        <begin position="240"/>
        <end position="305"/>
    </location>
</feature>
<keyword evidence="2 10" id="KW-0436">Ligase</keyword>
<name>A0A955RXA7_UNCKA</name>
<dbReference type="GO" id="GO:0002161">
    <property type="term" value="F:aminoacyl-tRNA deacylase activity"/>
    <property type="evidence" value="ECO:0007669"/>
    <property type="project" value="InterPro"/>
</dbReference>
<proteinExistence type="predicted"/>
<dbReference type="InterPro" id="IPR025709">
    <property type="entry name" value="Leu_tRNA-synth_edit"/>
</dbReference>
<dbReference type="InterPro" id="IPR009008">
    <property type="entry name" value="Val/Leu/Ile-tRNA-synth_edit"/>
</dbReference>
<keyword evidence="4" id="KW-0067">ATP-binding</keyword>
<evidence type="ECO:0000259" key="8">
    <source>
        <dbReference type="Pfam" id="PF00133"/>
    </source>
</evidence>
<gene>
    <name evidence="10" type="ORF">KC573_02350</name>
</gene>
<dbReference type="EMBL" id="JAGQKY010000089">
    <property type="protein sequence ID" value="MCA9397645.1"/>
    <property type="molecule type" value="Genomic_DNA"/>
</dbReference>
<dbReference type="InterPro" id="IPR002303">
    <property type="entry name" value="Valyl-tRNA_ligase"/>
</dbReference>